<evidence type="ECO:0000313" key="1">
    <source>
        <dbReference type="EMBL" id="CAI9585162.1"/>
    </source>
</evidence>
<organism evidence="1 2">
    <name type="scientific">Staurois parvus</name>
    <dbReference type="NCBI Taxonomy" id="386267"/>
    <lineage>
        <taxon>Eukaryota</taxon>
        <taxon>Metazoa</taxon>
        <taxon>Chordata</taxon>
        <taxon>Craniata</taxon>
        <taxon>Vertebrata</taxon>
        <taxon>Euteleostomi</taxon>
        <taxon>Amphibia</taxon>
        <taxon>Batrachia</taxon>
        <taxon>Anura</taxon>
        <taxon>Neobatrachia</taxon>
        <taxon>Ranoidea</taxon>
        <taxon>Ranidae</taxon>
        <taxon>Staurois</taxon>
    </lineage>
</organism>
<protein>
    <submittedName>
        <fullName evidence="1">Uncharacterized protein</fullName>
    </submittedName>
</protein>
<sequence>MQGRSPCTSSENTARTGTSVPSTVVISSAGGVPLELMAPARGSAFLCVGGAAARIFVRIHSGTTRTYVNLALSFDNKTQKLIGFYEELHQILHHAVLVNNPLS</sequence>
<proteinExistence type="predicted"/>
<name>A0ABN9EKD2_9NEOB</name>
<feature type="non-terminal residue" evidence="1">
    <location>
        <position position="103"/>
    </location>
</feature>
<keyword evidence="2" id="KW-1185">Reference proteome</keyword>
<evidence type="ECO:0000313" key="2">
    <source>
        <dbReference type="Proteomes" id="UP001162483"/>
    </source>
</evidence>
<dbReference type="Proteomes" id="UP001162483">
    <property type="component" value="Unassembled WGS sequence"/>
</dbReference>
<gene>
    <name evidence="1" type="ORF">SPARVUS_LOCUS10139779</name>
</gene>
<accession>A0ABN9EKD2</accession>
<dbReference type="EMBL" id="CATNWA010015621">
    <property type="protein sequence ID" value="CAI9585162.1"/>
    <property type="molecule type" value="Genomic_DNA"/>
</dbReference>
<comment type="caution">
    <text evidence="1">The sequence shown here is derived from an EMBL/GenBank/DDBJ whole genome shotgun (WGS) entry which is preliminary data.</text>
</comment>
<reference evidence="1" key="1">
    <citation type="submission" date="2023-05" db="EMBL/GenBank/DDBJ databases">
        <authorList>
            <person name="Stuckert A."/>
        </authorList>
    </citation>
    <scope>NUCLEOTIDE SEQUENCE</scope>
</reference>